<dbReference type="PROSITE" id="PS50878">
    <property type="entry name" value="RT_POL"/>
    <property type="match status" value="1"/>
</dbReference>
<name>A0A8X6RLN1_TRICX</name>
<dbReference type="InterPro" id="IPR000477">
    <property type="entry name" value="RT_dom"/>
</dbReference>
<dbReference type="CDD" id="cd01650">
    <property type="entry name" value="RT_nLTR_like"/>
    <property type="match status" value="1"/>
</dbReference>
<dbReference type="InterPro" id="IPR043502">
    <property type="entry name" value="DNA/RNA_pol_sf"/>
</dbReference>
<evidence type="ECO:0000313" key="2">
    <source>
        <dbReference type="EMBL" id="GFX92685.1"/>
    </source>
</evidence>
<dbReference type="Proteomes" id="UP000887159">
    <property type="component" value="Unassembled WGS sequence"/>
</dbReference>
<proteinExistence type="predicted"/>
<feature type="domain" description="Reverse transcriptase" evidence="1">
    <location>
        <begin position="3"/>
        <end position="276"/>
    </location>
</feature>
<dbReference type="SUPFAM" id="SSF56672">
    <property type="entry name" value="DNA/RNA polymerases"/>
    <property type="match status" value="1"/>
</dbReference>
<dbReference type="Gene3D" id="3.30.70.270">
    <property type="match status" value="1"/>
</dbReference>
<protein>
    <submittedName>
        <fullName evidence="2">Reverse transcriptase domain-containing protein</fullName>
    </submittedName>
</protein>
<dbReference type="PANTHER" id="PTHR47027:SF20">
    <property type="entry name" value="REVERSE TRANSCRIPTASE-LIKE PROTEIN WITH RNA-DIRECTED DNA POLYMERASE DOMAIN"/>
    <property type="match status" value="1"/>
</dbReference>
<organism evidence="2 3">
    <name type="scientific">Trichonephila clavipes</name>
    <name type="common">Golden silk orbweaver</name>
    <name type="synonym">Nephila clavipes</name>
    <dbReference type="NCBI Taxonomy" id="2585209"/>
    <lineage>
        <taxon>Eukaryota</taxon>
        <taxon>Metazoa</taxon>
        <taxon>Ecdysozoa</taxon>
        <taxon>Arthropoda</taxon>
        <taxon>Chelicerata</taxon>
        <taxon>Arachnida</taxon>
        <taxon>Araneae</taxon>
        <taxon>Araneomorphae</taxon>
        <taxon>Entelegynae</taxon>
        <taxon>Araneoidea</taxon>
        <taxon>Nephilidae</taxon>
        <taxon>Trichonephila</taxon>
    </lineage>
</organism>
<gene>
    <name evidence="2" type="primary">AVEN_65180_1</name>
    <name evidence="2" type="ORF">TNCV_2012711</name>
</gene>
<keyword evidence="2" id="KW-0695">RNA-directed DNA polymerase</keyword>
<dbReference type="GO" id="GO:0003964">
    <property type="term" value="F:RNA-directed DNA polymerase activity"/>
    <property type="evidence" value="ECO:0007669"/>
    <property type="project" value="UniProtKB-KW"/>
</dbReference>
<keyword evidence="2" id="KW-0548">Nucleotidyltransferase</keyword>
<dbReference type="EMBL" id="BMAU01021158">
    <property type="protein sequence ID" value="GFX92685.1"/>
    <property type="molecule type" value="Genomic_DNA"/>
</dbReference>
<keyword evidence="3" id="KW-1185">Reference proteome</keyword>
<sequence length="374" mass="43608">MVKIWETGKNHIEWEEGSVCPIFKKGDQLECRNYRGITVLNTAYKIFSNLLFAKLQPYTDKVIGNYQCGFIYIYRPQRSIIDQIHTLRQILEKTKEYNIKTFHLFVDFKAAYDSINREKMIEAMTEFKIPKNLSISRKLLLKMYAAVLKYKKYLSEPFTIERVLRQGDSLACLLFNLVLEKCIRDSGLDRSGTLWNKSLQLLAYADDIDIIGRSEKAVKEAFQALEISATNMGLTINEDKTKFMETLPCSVNNTSFCVNGHSFERVSEFKYLGNIINDQNKLKAEINNRIKFWLTNVFFWTKEAIKIEKFFSGKTKLRLYTTLILPVLLYASETWTLNLETIRALETFERKTLITIFGPVKDQGCWRTTVGRKK</sequence>
<dbReference type="AlphaFoldDB" id="A0A8X6RLN1"/>
<comment type="caution">
    <text evidence="2">The sequence shown here is derived from an EMBL/GenBank/DDBJ whole genome shotgun (WGS) entry which is preliminary data.</text>
</comment>
<keyword evidence="2" id="KW-0808">Transferase</keyword>
<dbReference type="PANTHER" id="PTHR47027">
    <property type="entry name" value="REVERSE TRANSCRIPTASE DOMAIN-CONTAINING PROTEIN"/>
    <property type="match status" value="1"/>
</dbReference>
<evidence type="ECO:0000259" key="1">
    <source>
        <dbReference type="PROSITE" id="PS50878"/>
    </source>
</evidence>
<reference evidence="2" key="1">
    <citation type="submission" date="2020-08" db="EMBL/GenBank/DDBJ databases">
        <title>Multicomponent nature underlies the extraordinary mechanical properties of spider dragline silk.</title>
        <authorList>
            <person name="Kono N."/>
            <person name="Nakamura H."/>
            <person name="Mori M."/>
            <person name="Yoshida Y."/>
            <person name="Ohtoshi R."/>
            <person name="Malay A.D."/>
            <person name="Moran D.A.P."/>
            <person name="Tomita M."/>
            <person name="Numata K."/>
            <person name="Arakawa K."/>
        </authorList>
    </citation>
    <scope>NUCLEOTIDE SEQUENCE</scope>
</reference>
<dbReference type="InterPro" id="IPR043128">
    <property type="entry name" value="Rev_trsase/Diguanyl_cyclase"/>
</dbReference>
<accession>A0A8X6RLN1</accession>
<evidence type="ECO:0000313" key="3">
    <source>
        <dbReference type="Proteomes" id="UP000887159"/>
    </source>
</evidence>
<dbReference type="Pfam" id="PF00078">
    <property type="entry name" value="RVT_1"/>
    <property type="match status" value="1"/>
</dbReference>